<evidence type="ECO:0000313" key="9">
    <source>
        <dbReference type="Proteomes" id="UP000728185"/>
    </source>
</evidence>
<dbReference type="Proteomes" id="UP000728185">
    <property type="component" value="Unassembled WGS sequence"/>
</dbReference>
<feature type="region of interest" description="Disordered" evidence="6">
    <location>
        <begin position="660"/>
        <end position="686"/>
    </location>
</feature>
<dbReference type="PANTHER" id="PTHR23235">
    <property type="entry name" value="KRUEPPEL-LIKE TRANSCRIPTION FACTOR"/>
    <property type="match status" value="1"/>
</dbReference>
<evidence type="ECO:0000256" key="3">
    <source>
        <dbReference type="ARBA" id="ARBA00022771"/>
    </source>
</evidence>
<organism evidence="8 9">
    <name type="scientific">Fasciolopsis buskii</name>
    <dbReference type="NCBI Taxonomy" id="27845"/>
    <lineage>
        <taxon>Eukaryota</taxon>
        <taxon>Metazoa</taxon>
        <taxon>Spiralia</taxon>
        <taxon>Lophotrochozoa</taxon>
        <taxon>Platyhelminthes</taxon>
        <taxon>Trematoda</taxon>
        <taxon>Digenea</taxon>
        <taxon>Plagiorchiida</taxon>
        <taxon>Echinostomata</taxon>
        <taxon>Echinostomatoidea</taxon>
        <taxon>Fasciolidae</taxon>
        <taxon>Fasciolopsis</taxon>
    </lineage>
</organism>
<accession>A0A8E0VEW4</accession>
<evidence type="ECO:0000256" key="4">
    <source>
        <dbReference type="ARBA" id="ARBA00022833"/>
    </source>
</evidence>
<dbReference type="AlphaFoldDB" id="A0A8E0VEW4"/>
<comment type="caution">
    <text evidence="8">The sequence shown here is derived from an EMBL/GenBank/DDBJ whole genome shotgun (WGS) entry which is preliminary data.</text>
</comment>
<feature type="region of interest" description="Disordered" evidence="6">
    <location>
        <begin position="509"/>
        <end position="538"/>
    </location>
</feature>
<dbReference type="FunFam" id="3.30.160.60:FF:002343">
    <property type="entry name" value="Zinc finger protein 33A"/>
    <property type="match status" value="1"/>
</dbReference>
<feature type="region of interest" description="Disordered" evidence="6">
    <location>
        <begin position="1"/>
        <end position="28"/>
    </location>
</feature>
<feature type="compositionally biased region" description="Low complexity" evidence="6">
    <location>
        <begin position="270"/>
        <end position="279"/>
    </location>
</feature>
<feature type="domain" description="C2H2-type" evidence="7">
    <location>
        <begin position="723"/>
        <end position="752"/>
    </location>
</feature>
<dbReference type="SMART" id="SM00355">
    <property type="entry name" value="ZnF_C2H2"/>
    <property type="match status" value="6"/>
</dbReference>
<evidence type="ECO:0000256" key="6">
    <source>
        <dbReference type="SAM" id="MobiDB-lite"/>
    </source>
</evidence>
<evidence type="ECO:0000259" key="7">
    <source>
        <dbReference type="PROSITE" id="PS50157"/>
    </source>
</evidence>
<sequence>MLHRPTLIPNTMKTPGKPSRNCPKMESIPCSLITNDEIMVVEPTDPDEDRMREQQEQQLQQQQQDGFRKRQQQKQQQQQSRQQRPASVHEFDVQSECTSETCWTSTDSPKPNSGNTPLTEALLSLLSIAARSFLSTLNGPTSPNFTNKFIPSQNGVKSCMVPGGVSEILFQTSNFAGGSSSAPSDTQNTQPATGSHCTAASTTDSLHPLVAALLVNCATVNLITQHVRSLGIPLYISPLLGQNTTFSDLNLSSLLSSSLLKSFRESNTAQQQQQQQQQQPDSTHPTVPFFVSPETGRTNQTVVAKRGVVLSPNKSTTGTINMSNPSEDYRTTSIVQSLLNEAKSAIEFSKTIFSPTSKTPNRVKRFQCPMPNCHMAFYSRFNQTEHIRTHTGERPFICSFSDCTAAFKRRRDLRDHISVHKDCPINAVDESQMVDSEPPTMPITSKSAPLIDFSVRGSAASKIDEEDIEEMDDLEAGVEVCAPTPDHPDACSEDLRGSVSMNQNSELEQEFVPPNHNSVEQKTSTDSPKPHISGRRHSCPYQNCDKAYAKLNKLKEHLRSHTGERPYVCREPGCGAAFIRLYGVRRHELIHIFGRKGAVRTATDVNRTNKSAKVQPSSDDPAYDISRQQPYSHSPSNISITTPVSSSSMAKLLMTNTETPHTRLDNEDPSINIDIGPDSSNSTTTVTTASKRAFPIIAPKGEVKQPLRSLSPISGSPGVRRPHICPFKDCGKAFPKLNKLREHICRHTGERPFVCVTCNASFVRMYDLRRHSKIHLRAAISRQNSLRTLGPKHDAVETDSASLSLKPEPDSTLLC</sequence>
<feature type="region of interest" description="Disordered" evidence="6">
    <location>
        <begin position="604"/>
        <end position="643"/>
    </location>
</feature>
<keyword evidence="9" id="KW-1185">Reference proteome</keyword>
<protein>
    <submittedName>
        <fullName evidence="8">Zinc finger X-linked protein ZXDB</fullName>
    </submittedName>
</protein>
<reference evidence="8" key="1">
    <citation type="submission" date="2019-05" db="EMBL/GenBank/DDBJ databases">
        <title>Annotation for the trematode Fasciolopsis buski.</title>
        <authorList>
            <person name="Choi Y.-J."/>
        </authorList>
    </citation>
    <scope>NUCLEOTIDE SEQUENCE</scope>
    <source>
        <strain evidence="8">HT</strain>
        <tissue evidence="8">Whole worm</tissue>
    </source>
</reference>
<proteinExistence type="predicted"/>
<feature type="region of interest" description="Disordered" evidence="6">
    <location>
        <begin position="43"/>
        <end position="93"/>
    </location>
</feature>
<feature type="domain" description="C2H2-type" evidence="7">
    <location>
        <begin position="366"/>
        <end position="395"/>
    </location>
</feature>
<dbReference type="EMBL" id="LUCM01011154">
    <property type="protein sequence ID" value="KAA0184357.1"/>
    <property type="molecule type" value="Genomic_DNA"/>
</dbReference>
<feature type="region of interest" description="Disordered" evidence="6">
    <location>
        <begin position="177"/>
        <end position="200"/>
    </location>
</feature>
<evidence type="ECO:0000256" key="5">
    <source>
        <dbReference type="PROSITE-ProRule" id="PRU00042"/>
    </source>
</evidence>
<keyword evidence="1" id="KW-0479">Metal-binding</keyword>
<gene>
    <name evidence="8" type="ORF">FBUS_02248</name>
</gene>
<feature type="domain" description="C2H2-type" evidence="7">
    <location>
        <begin position="567"/>
        <end position="596"/>
    </location>
</feature>
<dbReference type="OrthoDB" id="9411774at2759"/>
<dbReference type="GO" id="GO:0008270">
    <property type="term" value="F:zinc ion binding"/>
    <property type="evidence" value="ECO:0007669"/>
    <property type="project" value="UniProtKB-KW"/>
</dbReference>
<keyword evidence="2" id="KW-0677">Repeat</keyword>
<keyword evidence="3 5" id="KW-0863">Zinc-finger</keyword>
<dbReference type="PROSITE" id="PS50157">
    <property type="entry name" value="ZINC_FINGER_C2H2_2"/>
    <property type="match status" value="6"/>
</dbReference>
<feature type="compositionally biased region" description="Polar residues" evidence="6">
    <location>
        <begin position="604"/>
        <end position="618"/>
    </location>
</feature>
<feature type="compositionally biased region" description="Polar residues" evidence="6">
    <location>
        <begin position="626"/>
        <end position="643"/>
    </location>
</feature>
<dbReference type="PROSITE" id="PS00028">
    <property type="entry name" value="ZINC_FINGER_C2H2_1"/>
    <property type="match status" value="6"/>
</dbReference>
<feature type="domain" description="C2H2-type" evidence="7">
    <location>
        <begin position="753"/>
        <end position="775"/>
    </location>
</feature>
<dbReference type="FunFam" id="3.30.160.60:FF:000072">
    <property type="entry name" value="zinc finger protein 143 isoform X1"/>
    <property type="match status" value="1"/>
</dbReference>
<feature type="region of interest" description="Disordered" evidence="6">
    <location>
        <begin position="265"/>
        <end position="295"/>
    </location>
</feature>
<feature type="compositionally biased region" description="Low complexity" evidence="6">
    <location>
        <begin position="56"/>
        <end position="65"/>
    </location>
</feature>
<dbReference type="Gene3D" id="3.30.160.60">
    <property type="entry name" value="Classic Zinc Finger"/>
    <property type="match status" value="6"/>
</dbReference>
<dbReference type="InterPro" id="IPR013087">
    <property type="entry name" value="Znf_C2H2_type"/>
</dbReference>
<name>A0A8E0VEW4_9TREM</name>
<evidence type="ECO:0000256" key="2">
    <source>
        <dbReference type="ARBA" id="ARBA00022737"/>
    </source>
</evidence>
<dbReference type="Pfam" id="PF00096">
    <property type="entry name" value="zf-C2H2"/>
    <property type="match status" value="1"/>
</dbReference>
<dbReference type="InterPro" id="IPR036236">
    <property type="entry name" value="Znf_C2H2_sf"/>
</dbReference>
<keyword evidence="4" id="KW-0862">Zinc</keyword>
<evidence type="ECO:0000256" key="1">
    <source>
        <dbReference type="ARBA" id="ARBA00022723"/>
    </source>
</evidence>
<feature type="domain" description="C2H2-type" evidence="7">
    <location>
        <begin position="537"/>
        <end position="566"/>
    </location>
</feature>
<feature type="compositionally biased region" description="Polar residues" evidence="6">
    <location>
        <begin position="515"/>
        <end position="527"/>
    </location>
</feature>
<feature type="compositionally biased region" description="Low complexity" evidence="6">
    <location>
        <begin position="73"/>
        <end position="84"/>
    </location>
</feature>
<feature type="domain" description="C2H2-type" evidence="7">
    <location>
        <begin position="396"/>
        <end position="420"/>
    </location>
</feature>
<evidence type="ECO:0000313" key="8">
    <source>
        <dbReference type="EMBL" id="KAA0184357.1"/>
    </source>
</evidence>
<dbReference type="SUPFAM" id="SSF57667">
    <property type="entry name" value="beta-beta-alpha zinc fingers"/>
    <property type="match status" value="4"/>
</dbReference>